<organism evidence="2">
    <name type="scientific">hydrothermal vent metagenome</name>
    <dbReference type="NCBI Taxonomy" id="652676"/>
    <lineage>
        <taxon>unclassified sequences</taxon>
        <taxon>metagenomes</taxon>
        <taxon>ecological metagenomes</taxon>
    </lineage>
</organism>
<proteinExistence type="predicted"/>
<name>A0A3B0ZQD8_9ZZZZ</name>
<feature type="transmembrane region" description="Helical" evidence="1">
    <location>
        <begin position="13"/>
        <end position="30"/>
    </location>
</feature>
<dbReference type="EMBL" id="UOFR01000011">
    <property type="protein sequence ID" value="VAW91430.1"/>
    <property type="molecule type" value="Genomic_DNA"/>
</dbReference>
<evidence type="ECO:0000313" key="2">
    <source>
        <dbReference type="EMBL" id="VAW91430.1"/>
    </source>
</evidence>
<gene>
    <name evidence="2" type="ORF">MNBD_GAMMA21-904</name>
</gene>
<dbReference type="AlphaFoldDB" id="A0A3B0ZQD8"/>
<evidence type="ECO:0000256" key="1">
    <source>
        <dbReference type="SAM" id="Phobius"/>
    </source>
</evidence>
<protein>
    <recommendedName>
        <fullName evidence="3">DUF3179 domain-containing protein</fullName>
    </recommendedName>
</protein>
<keyword evidence="1" id="KW-0812">Transmembrane</keyword>
<sequence>MHLRNPTLFNSRYARWIVYGFAIFIVLFILSNNSISFTRDNGFDLSDALVPQNEILHGGPGRDGIPAIDYPHFVSAAEVDYLKDNDRILGLVYDGVIRAYPIKILNHHEIVNDKINQQAIVISYCPLCGSGVAFEPDLNGNNSFGVSGLLYNSDMLLYDRQTESLWSQIIGKAITGKLKGNELKILVLENTSWSAWRQQHPATQVLSTSTGYFRNYDRHPYGDYDINRGLYFPVANNSSRFHPKERVLGLRIGDKTKAYPVSELEKNARASFTDKFSGQDLTIKYDSKNKTVTVFDAQQNALAATMLFWFAWYAFHPDTEVFVSPVK</sequence>
<keyword evidence="1" id="KW-1133">Transmembrane helix</keyword>
<reference evidence="2" key="1">
    <citation type="submission" date="2018-06" db="EMBL/GenBank/DDBJ databases">
        <authorList>
            <person name="Zhirakovskaya E."/>
        </authorList>
    </citation>
    <scope>NUCLEOTIDE SEQUENCE</scope>
</reference>
<dbReference type="InterPro" id="IPR021516">
    <property type="entry name" value="DUF3179"/>
</dbReference>
<dbReference type="Pfam" id="PF11376">
    <property type="entry name" value="DUF3179"/>
    <property type="match status" value="1"/>
</dbReference>
<accession>A0A3B0ZQD8</accession>
<keyword evidence="1" id="KW-0472">Membrane</keyword>
<evidence type="ECO:0008006" key="3">
    <source>
        <dbReference type="Google" id="ProtNLM"/>
    </source>
</evidence>